<feature type="non-terminal residue" evidence="5">
    <location>
        <position position="1"/>
    </location>
</feature>
<reference evidence="6" key="3">
    <citation type="submission" date="2015-06" db="UniProtKB">
        <authorList>
            <consortium name="EnsemblProtists"/>
        </authorList>
    </citation>
    <scope>IDENTIFICATION</scope>
</reference>
<dbReference type="PROSITE" id="PS50294">
    <property type="entry name" value="WD_REPEATS_REGION"/>
    <property type="match status" value="1"/>
</dbReference>
<dbReference type="Pfam" id="PF23414">
    <property type="entry name" value="Beta-prop_EML_2"/>
    <property type="match status" value="1"/>
</dbReference>
<dbReference type="RefSeq" id="XP_005827111.1">
    <property type="nucleotide sequence ID" value="XM_005827054.1"/>
</dbReference>
<evidence type="ECO:0000256" key="1">
    <source>
        <dbReference type="ARBA" id="ARBA00022574"/>
    </source>
</evidence>
<protein>
    <recommendedName>
        <fullName evidence="4">EML-like second beta-propeller domain-containing protein</fullName>
    </recommendedName>
</protein>
<evidence type="ECO:0000313" key="5">
    <source>
        <dbReference type="EMBL" id="EKX40131.1"/>
    </source>
</evidence>
<dbReference type="GO" id="GO:0008017">
    <property type="term" value="F:microtubule binding"/>
    <property type="evidence" value="ECO:0007669"/>
    <property type="project" value="TreeGrafter"/>
</dbReference>
<dbReference type="PaxDb" id="55529-EKX40131"/>
<dbReference type="EnsemblProtists" id="EKX40131">
    <property type="protein sequence ID" value="EKX40131"/>
    <property type="gene ID" value="GUITHDRAFT_55541"/>
</dbReference>
<dbReference type="OrthoDB" id="47802at2759"/>
<reference evidence="7" key="2">
    <citation type="submission" date="2012-11" db="EMBL/GenBank/DDBJ databases">
        <authorList>
            <person name="Kuo A."/>
            <person name="Curtis B.A."/>
            <person name="Tanifuji G."/>
            <person name="Burki F."/>
            <person name="Gruber A."/>
            <person name="Irimia M."/>
            <person name="Maruyama S."/>
            <person name="Arias M.C."/>
            <person name="Ball S.G."/>
            <person name="Gile G.H."/>
            <person name="Hirakawa Y."/>
            <person name="Hopkins J.F."/>
            <person name="Rensing S.A."/>
            <person name="Schmutz J."/>
            <person name="Symeonidi A."/>
            <person name="Elias M."/>
            <person name="Eveleigh R.J."/>
            <person name="Herman E.K."/>
            <person name="Klute M.J."/>
            <person name="Nakayama T."/>
            <person name="Obornik M."/>
            <person name="Reyes-Prieto A."/>
            <person name="Armbrust E.V."/>
            <person name="Aves S.J."/>
            <person name="Beiko R.G."/>
            <person name="Coutinho P."/>
            <person name="Dacks J.B."/>
            <person name="Durnford D.G."/>
            <person name="Fast N.M."/>
            <person name="Green B.R."/>
            <person name="Grisdale C."/>
            <person name="Hempe F."/>
            <person name="Henrissat B."/>
            <person name="Hoppner M.P."/>
            <person name="Ishida K.-I."/>
            <person name="Kim E."/>
            <person name="Koreny L."/>
            <person name="Kroth P.G."/>
            <person name="Liu Y."/>
            <person name="Malik S.-B."/>
            <person name="Maier U.G."/>
            <person name="McRose D."/>
            <person name="Mock T."/>
            <person name="Neilson J.A."/>
            <person name="Onodera N.T."/>
            <person name="Poole A.M."/>
            <person name="Pritham E.J."/>
            <person name="Richards T.A."/>
            <person name="Rocap G."/>
            <person name="Roy S.W."/>
            <person name="Sarai C."/>
            <person name="Schaack S."/>
            <person name="Shirato S."/>
            <person name="Slamovits C.H."/>
            <person name="Spencer D.F."/>
            <person name="Suzuki S."/>
            <person name="Worden A.Z."/>
            <person name="Zauner S."/>
            <person name="Barry K."/>
            <person name="Bell C."/>
            <person name="Bharti A.K."/>
            <person name="Crow J.A."/>
            <person name="Grimwood J."/>
            <person name="Kramer R."/>
            <person name="Lindquist E."/>
            <person name="Lucas S."/>
            <person name="Salamov A."/>
            <person name="McFadden G.I."/>
            <person name="Lane C.E."/>
            <person name="Keeling P.J."/>
            <person name="Gray M.W."/>
            <person name="Grigoriev I.V."/>
            <person name="Archibald J.M."/>
        </authorList>
    </citation>
    <scope>NUCLEOTIDE SEQUENCE</scope>
    <source>
        <strain evidence="7">CCMP2712</strain>
    </source>
</reference>
<organism evidence="5">
    <name type="scientific">Guillardia theta (strain CCMP2712)</name>
    <name type="common">Cryptophyte</name>
    <dbReference type="NCBI Taxonomy" id="905079"/>
    <lineage>
        <taxon>Eukaryota</taxon>
        <taxon>Cryptophyceae</taxon>
        <taxon>Pyrenomonadales</taxon>
        <taxon>Geminigeraceae</taxon>
        <taxon>Guillardia</taxon>
    </lineage>
</organism>
<dbReference type="SUPFAM" id="SSF50978">
    <property type="entry name" value="WD40 repeat-like"/>
    <property type="match status" value="1"/>
</dbReference>
<dbReference type="Proteomes" id="UP000011087">
    <property type="component" value="Unassembled WGS sequence"/>
</dbReference>
<dbReference type="EMBL" id="JH993034">
    <property type="protein sequence ID" value="EKX40131.1"/>
    <property type="molecule type" value="Genomic_DNA"/>
</dbReference>
<keyword evidence="1 3" id="KW-0853">WD repeat</keyword>
<evidence type="ECO:0000259" key="4">
    <source>
        <dbReference type="Pfam" id="PF23414"/>
    </source>
</evidence>
<evidence type="ECO:0000313" key="7">
    <source>
        <dbReference type="Proteomes" id="UP000011087"/>
    </source>
</evidence>
<dbReference type="InterPro" id="IPR055442">
    <property type="entry name" value="Beta-prop_EML-like_2nd"/>
</dbReference>
<dbReference type="AlphaFoldDB" id="L1IV44"/>
<keyword evidence="2" id="KW-0677">Repeat</keyword>
<name>L1IV44_GUITC</name>
<feature type="repeat" description="WD" evidence="3">
    <location>
        <begin position="161"/>
        <end position="193"/>
    </location>
</feature>
<evidence type="ECO:0000256" key="2">
    <source>
        <dbReference type="ARBA" id="ARBA00022737"/>
    </source>
</evidence>
<dbReference type="OMA" id="GWGAHGD"/>
<feature type="non-terminal residue" evidence="5">
    <location>
        <position position="193"/>
    </location>
</feature>
<dbReference type="InterPro" id="IPR036322">
    <property type="entry name" value="WD40_repeat_dom_sf"/>
</dbReference>
<gene>
    <name evidence="5" type="ORF">GUITHDRAFT_55541</name>
</gene>
<proteinExistence type="predicted"/>
<dbReference type="InterPro" id="IPR015943">
    <property type="entry name" value="WD40/YVTN_repeat-like_dom_sf"/>
</dbReference>
<dbReference type="eggNOG" id="KOG2106">
    <property type="taxonomic scope" value="Eukaryota"/>
</dbReference>
<accession>L1IV44</accession>
<evidence type="ECO:0000256" key="3">
    <source>
        <dbReference type="PROSITE-ProRule" id="PRU00221"/>
    </source>
</evidence>
<dbReference type="KEGG" id="gtt:GUITHDRAFT_55541"/>
<dbReference type="PANTHER" id="PTHR13720">
    <property type="entry name" value="WD-40 REPEAT PROTEIN"/>
    <property type="match status" value="1"/>
</dbReference>
<keyword evidence="7" id="KW-1185">Reference proteome</keyword>
<evidence type="ECO:0000313" key="6">
    <source>
        <dbReference type="EnsemblProtists" id="EKX40131"/>
    </source>
</evidence>
<dbReference type="InterPro" id="IPR001680">
    <property type="entry name" value="WD40_rpt"/>
</dbReference>
<dbReference type="GeneID" id="17296846"/>
<sequence length="193" mass="21545">VMSLKYSPDGKYLAVALGDNCIDIYQILLQSTMPYKRVGCCNDHSGAVTHVDFDAESGYLRSTSMSNELLYCVIPSGKQSVKTEELSKKKWATHNCVLGWTVKSIWRRGSTGSDINSIDRSHSKGQSSSWGHNVCATGDDDGKVKLFRWPAFGFKQAFRSYYGHGSFVSQVRFSYDDDYLISAGGTDMSIFQW</sequence>
<reference evidence="5 7" key="1">
    <citation type="journal article" date="2012" name="Nature">
        <title>Algal genomes reveal evolutionary mosaicism and the fate of nucleomorphs.</title>
        <authorList>
            <consortium name="DOE Joint Genome Institute"/>
            <person name="Curtis B.A."/>
            <person name="Tanifuji G."/>
            <person name="Burki F."/>
            <person name="Gruber A."/>
            <person name="Irimia M."/>
            <person name="Maruyama S."/>
            <person name="Arias M.C."/>
            <person name="Ball S.G."/>
            <person name="Gile G.H."/>
            <person name="Hirakawa Y."/>
            <person name="Hopkins J.F."/>
            <person name="Kuo A."/>
            <person name="Rensing S.A."/>
            <person name="Schmutz J."/>
            <person name="Symeonidi A."/>
            <person name="Elias M."/>
            <person name="Eveleigh R.J."/>
            <person name="Herman E.K."/>
            <person name="Klute M.J."/>
            <person name="Nakayama T."/>
            <person name="Obornik M."/>
            <person name="Reyes-Prieto A."/>
            <person name="Armbrust E.V."/>
            <person name="Aves S.J."/>
            <person name="Beiko R.G."/>
            <person name="Coutinho P."/>
            <person name="Dacks J.B."/>
            <person name="Durnford D.G."/>
            <person name="Fast N.M."/>
            <person name="Green B.R."/>
            <person name="Grisdale C.J."/>
            <person name="Hempel F."/>
            <person name="Henrissat B."/>
            <person name="Hoppner M.P."/>
            <person name="Ishida K."/>
            <person name="Kim E."/>
            <person name="Koreny L."/>
            <person name="Kroth P.G."/>
            <person name="Liu Y."/>
            <person name="Malik S.B."/>
            <person name="Maier U.G."/>
            <person name="McRose D."/>
            <person name="Mock T."/>
            <person name="Neilson J.A."/>
            <person name="Onodera N.T."/>
            <person name="Poole A.M."/>
            <person name="Pritham E.J."/>
            <person name="Richards T.A."/>
            <person name="Rocap G."/>
            <person name="Roy S.W."/>
            <person name="Sarai C."/>
            <person name="Schaack S."/>
            <person name="Shirato S."/>
            <person name="Slamovits C.H."/>
            <person name="Spencer D.F."/>
            <person name="Suzuki S."/>
            <person name="Worden A.Z."/>
            <person name="Zauner S."/>
            <person name="Barry K."/>
            <person name="Bell C."/>
            <person name="Bharti A.K."/>
            <person name="Crow J.A."/>
            <person name="Grimwood J."/>
            <person name="Kramer R."/>
            <person name="Lindquist E."/>
            <person name="Lucas S."/>
            <person name="Salamov A."/>
            <person name="McFadden G.I."/>
            <person name="Lane C.E."/>
            <person name="Keeling P.J."/>
            <person name="Gray M.W."/>
            <person name="Grigoriev I.V."/>
            <person name="Archibald J.M."/>
        </authorList>
    </citation>
    <scope>NUCLEOTIDE SEQUENCE</scope>
    <source>
        <strain evidence="5 7">CCMP2712</strain>
    </source>
</reference>
<dbReference type="Gene3D" id="2.130.10.10">
    <property type="entry name" value="YVTN repeat-like/Quinoprotein amine dehydrogenase"/>
    <property type="match status" value="1"/>
</dbReference>
<dbReference type="HOGENOM" id="CLU_075981_1_0_1"/>
<dbReference type="PROSITE" id="PS50082">
    <property type="entry name" value="WD_REPEATS_2"/>
    <property type="match status" value="1"/>
</dbReference>
<feature type="domain" description="EML-like second beta-propeller" evidence="4">
    <location>
        <begin position="3"/>
        <end position="193"/>
    </location>
</feature>
<dbReference type="InterPro" id="IPR050630">
    <property type="entry name" value="WD_repeat_EMAP"/>
</dbReference>
<dbReference type="PANTHER" id="PTHR13720:SF33">
    <property type="entry name" value="HELP DOMAIN-CONTAINING PROTEIN"/>
    <property type="match status" value="1"/>
</dbReference>
<dbReference type="STRING" id="905079.L1IV44"/>
<dbReference type="SMART" id="SM00320">
    <property type="entry name" value="WD40"/>
    <property type="match status" value="3"/>
</dbReference>